<sequence>MDTAGTFVATGRSGPAGVCVAAIVGQHTGPAPEVYGVVTVRVWRMMVP</sequence>
<dbReference type="AlphaFoldDB" id="A0A2L0EHE0"/>
<organism evidence="1 2">
    <name type="scientific">Sorangium cellulosum</name>
    <name type="common">Polyangium cellulosum</name>
    <dbReference type="NCBI Taxonomy" id="56"/>
    <lineage>
        <taxon>Bacteria</taxon>
        <taxon>Pseudomonadati</taxon>
        <taxon>Myxococcota</taxon>
        <taxon>Polyangia</taxon>
        <taxon>Polyangiales</taxon>
        <taxon>Polyangiaceae</taxon>
        <taxon>Sorangium</taxon>
    </lineage>
</organism>
<protein>
    <submittedName>
        <fullName evidence="1">Uncharacterized protein</fullName>
    </submittedName>
</protein>
<reference evidence="1 2" key="1">
    <citation type="submission" date="2015-09" db="EMBL/GenBank/DDBJ databases">
        <title>Sorangium comparison.</title>
        <authorList>
            <person name="Zaburannyi N."/>
            <person name="Bunk B."/>
            <person name="Overmann J."/>
            <person name="Mueller R."/>
        </authorList>
    </citation>
    <scope>NUCLEOTIDE SEQUENCE [LARGE SCALE GENOMIC DNA]</scope>
    <source>
        <strain evidence="1 2">So ce26</strain>
    </source>
</reference>
<accession>A0A2L0EHE0</accession>
<evidence type="ECO:0000313" key="2">
    <source>
        <dbReference type="Proteomes" id="UP000238348"/>
    </source>
</evidence>
<dbReference type="Proteomes" id="UP000238348">
    <property type="component" value="Chromosome"/>
</dbReference>
<name>A0A2L0EHE0_SORCE</name>
<gene>
    <name evidence="1" type="ORF">SOCE26_000770</name>
</gene>
<evidence type="ECO:0000313" key="1">
    <source>
        <dbReference type="EMBL" id="AUX38699.1"/>
    </source>
</evidence>
<proteinExistence type="predicted"/>
<dbReference type="EMBL" id="CP012673">
    <property type="protein sequence ID" value="AUX38699.1"/>
    <property type="molecule type" value="Genomic_DNA"/>
</dbReference>